<accession>A0ACC0VS59</accession>
<comment type="caution">
    <text evidence="1">The sequence shown here is derived from an EMBL/GenBank/DDBJ whole genome shotgun (WGS) entry which is preliminary data.</text>
</comment>
<dbReference type="Proteomes" id="UP001163321">
    <property type="component" value="Chromosome 8"/>
</dbReference>
<protein>
    <submittedName>
        <fullName evidence="1">Uncharacterized protein</fullName>
    </submittedName>
</protein>
<reference evidence="1 2" key="1">
    <citation type="journal article" date="2022" name="bioRxiv">
        <title>The genome of the oomycete Peronosclerospora sorghi, a cosmopolitan pathogen of maize and sorghum, is inflated with dispersed pseudogenes.</title>
        <authorList>
            <person name="Fletcher K."/>
            <person name="Martin F."/>
            <person name="Isakeit T."/>
            <person name="Cavanaugh K."/>
            <person name="Magill C."/>
            <person name="Michelmore R."/>
        </authorList>
    </citation>
    <scope>NUCLEOTIDE SEQUENCE [LARGE SCALE GENOMIC DNA]</scope>
    <source>
        <strain evidence="1">P6</strain>
    </source>
</reference>
<proteinExistence type="predicted"/>
<gene>
    <name evidence="1" type="ORF">PsorP6_003635</name>
</gene>
<organism evidence="1 2">
    <name type="scientific">Peronosclerospora sorghi</name>
    <dbReference type="NCBI Taxonomy" id="230839"/>
    <lineage>
        <taxon>Eukaryota</taxon>
        <taxon>Sar</taxon>
        <taxon>Stramenopiles</taxon>
        <taxon>Oomycota</taxon>
        <taxon>Peronosporomycetes</taxon>
        <taxon>Peronosporales</taxon>
        <taxon>Peronosporaceae</taxon>
        <taxon>Peronosclerospora</taxon>
    </lineage>
</organism>
<evidence type="ECO:0000313" key="1">
    <source>
        <dbReference type="EMBL" id="KAI9908301.1"/>
    </source>
</evidence>
<evidence type="ECO:0000313" key="2">
    <source>
        <dbReference type="Proteomes" id="UP001163321"/>
    </source>
</evidence>
<keyword evidence="2" id="KW-1185">Reference proteome</keyword>
<dbReference type="EMBL" id="CM047587">
    <property type="protein sequence ID" value="KAI9908301.1"/>
    <property type="molecule type" value="Genomic_DNA"/>
</dbReference>
<name>A0ACC0VS59_9STRA</name>
<sequence>MAVDLWVGKGTGKLQKVVPLGSSGFPLLSRARWSDHFRARDSLLLPLWRLSSQRAITSNCSYSRKDEQRPVDSPDKRRYQDWLPSVVPTEIASTITCYIVGKGEAAQVV</sequence>